<accession>A0ACA9SBW9</accession>
<comment type="caution">
    <text evidence="1">The sequence shown here is derived from an EMBL/GenBank/DDBJ whole genome shotgun (WGS) entry which is preliminary data.</text>
</comment>
<dbReference type="Proteomes" id="UP000789920">
    <property type="component" value="Unassembled WGS sequence"/>
</dbReference>
<sequence>KSYRQIANLVGCDPNTVGNVLKRLDNPSQTLPDRRGRPPILDESAHNR</sequence>
<organism evidence="1 2">
    <name type="scientific">Racocetra persica</name>
    <dbReference type="NCBI Taxonomy" id="160502"/>
    <lineage>
        <taxon>Eukaryota</taxon>
        <taxon>Fungi</taxon>
        <taxon>Fungi incertae sedis</taxon>
        <taxon>Mucoromycota</taxon>
        <taxon>Glomeromycotina</taxon>
        <taxon>Glomeromycetes</taxon>
        <taxon>Diversisporales</taxon>
        <taxon>Gigasporaceae</taxon>
        <taxon>Racocetra</taxon>
    </lineage>
</organism>
<protein>
    <submittedName>
        <fullName evidence="1">11564_t:CDS:1</fullName>
    </submittedName>
</protein>
<gene>
    <name evidence="1" type="ORF">RPERSI_LOCUS28258</name>
</gene>
<feature type="non-terminal residue" evidence="1">
    <location>
        <position position="1"/>
    </location>
</feature>
<name>A0ACA9SBW9_9GLOM</name>
<keyword evidence="2" id="KW-1185">Reference proteome</keyword>
<reference evidence="1" key="1">
    <citation type="submission" date="2021-06" db="EMBL/GenBank/DDBJ databases">
        <authorList>
            <person name="Kallberg Y."/>
            <person name="Tangrot J."/>
            <person name="Rosling A."/>
        </authorList>
    </citation>
    <scope>NUCLEOTIDE SEQUENCE</scope>
    <source>
        <strain evidence="1">MA461A</strain>
    </source>
</reference>
<evidence type="ECO:0000313" key="1">
    <source>
        <dbReference type="EMBL" id="CAG8831773.1"/>
    </source>
</evidence>
<proteinExistence type="predicted"/>
<evidence type="ECO:0000313" key="2">
    <source>
        <dbReference type="Proteomes" id="UP000789920"/>
    </source>
</evidence>
<dbReference type="EMBL" id="CAJVQC010102182">
    <property type="protein sequence ID" value="CAG8831773.1"/>
    <property type="molecule type" value="Genomic_DNA"/>
</dbReference>